<evidence type="ECO:0000313" key="4">
    <source>
        <dbReference type="Proteomes" id="UP000828390"/>
    </source>
</evidence>
<feature type="chain" id="PRO_5039403394" evidence="2">
    <location>
        <begin position="22"/>
        <end position="196"/>
    </location>
</feature>
<sequence>MIPSLIVLMAITKSCSVKADASELPYTVSNGSLEHVNSFLCPFNENITFTITNLESNNETILAECDMLTKVCSLMSWISETQFTVKYANPGGILTINNHSEDKNVWYACYHSFNTTGQKELLRYSMQNALRGNYNASTDNMDQEGRTSFPGGLSYTGTVVVVSLTSVLVVAFIVGTVIRASMASSKRYRHVRSWRT</sequence>
<dbReference type="EMBL" id="JAIWYP010000002">
    <property type="protein sequence ID" value="KAH3876001.1"/>
    <property type="molecule type" value="Genomic_DNA"/>
</dbReference>
<keyword evidence="1" id="KW-0812">Transmembrane</keyword>
<name>A0A9D4RP08_DREPO</name>
<keyword evidence="1" id="KW-0472">Membrane</keyword>
<keyword evidence="1" id="KW-1133">Transmembrane helix</keyword>
<evidence type="ECO:0000256" key="2">
    <source>
        <dbReference type="SAM" id="SignalP"/>
    </source>
</evidence>
<keyword evidence="2" id="KW-0732">Signal</keyword>
<accession>A0A9D4RP08</accession>
<evidence type="ECO:0000256" key="1">
    <source>
        <dbReference type="SAM" id="Phobius"/>
    </source>
</evidence>
<reference evidence="3" key="1">
    <citation type="journal article" date="2019" name="bioRxiv">
        <title>The Genome of the Zebra Mussel, Dreissena polymorpha: A Resource for Invasive Species Research.</title>
        <authorList>
            <person name="McCartney M.A."/>
            <person name="Auch B."/>
            <person name="Kono T."/>
            <person name="Mallez S."/>
            <person name="Zhang Y."/>
            <person name="Obille A."/>
            <person name="Becker A."/>
            <person name="Abrahante J.E."/>
            <person name="Garbe J."/>
            <person name="Badalamenti J.P."/>
            <person name="Herman A."/>
            <person name="Mangelson H."/>
            <person name="Liachko I."/>
            <person name="Sullivan S."/>
            <person name="Sone E.D."/>
            <person name="Koren S."/>
            <person name="Silverstein K.A.T."/>
            <person name="Beckman K.B."/>
            <person name="Gohl D.M."/>
        </authorList>
    </citation>
    <scope>NUCLEOTIDE SEQUENCE</scope>
    <source>
        <strain evidence="3">Duluth1</strain>
        <tissue evidence="3">Whole animal</tissue>
    </source>
</reference>
<feature type="signal peptide" evidence="2">
    <location>
        <begin position="1"/>
        <end position="21"/>
    </location>
</feature>
<evidence type="ECO:0000313" key="3">
    <source>
        <dbReference type="EMBL" id="KAH3876001.1"/>
    </source>
</evidence>
<protein>
    <submittedName>
        <fullName evidence="3">Uncharacterized protein</fullName>
    </submittedName>
</protein>
<dbReference type="Proteomes" id="UP000828390">
    <property type="component" value="Unassembled WGS sequence"/>
</dbReference>
<dbReference type="AlphaFoldDB" id="A0A9D4RP08"/>
<feature type="transmembrane region" description="Helical" evidence="1">
    <location>
        <begin position="153"/>
        <end position="178"/>
    </location>
</feature>
<gene>
    <name evidence="3" type="ORF">DPMN_039281</name>
</gene>
<organism evidence="3 4">
    <name type="scientific">Dreissena polymorpha</name>
    <name type="common">Zebra mussel</name>
    <name type="synonym">Mytilus polymorpha</name>
    <dbReference type="NCBI Taxonomy" id="45954"/>
    <lineage>
        <taxon>Eukaryota</taxon>
        <taxon>Metazoa</taxon>
        <taxon>Spiralia</taxon>
        <taxon>Lophotrochozoa</taxon>
        <taxon>Mollusca</taxon>
        <taxon>Bivalvia</taxon>
        <taxon>Autobranchia</taxon>
        <taxon>Heteroconchia</taxon>
        <taxon>Euheterodonta</taxon>
        <taxon>Imparidentia</taxon>
        <taxon>Neoheterodontei</taxon>
        <taxon>Myida</taxon>
        <taxon>Dreissenoidea</taxon>
        <taxon>Dreissenidae</taxon>
        <taxon>Dreissena</taxon>
    </lineage>
</organism>
<keyword evidence="4" id="KW-1185">Reference proteome</keyword>
<comment type="caution">
    <text evidence="3">The sequence shown here is derived from an EMBL/GenBank/DDBJ whole genome shotgun (WGS) entry which is preliminary data.</text>
</comment>
<reference evidence="3" key="2">
    <citation type="submission" date="2020-11" db="EMBL/GenBank/DDBJ databases">
        <authorList>
            <person name="McCartney M.A."/>
            <person name="Auch B."/>
            <person name="Kono T."/>
            <person name="Mallez S."/>
            <person name="Becker A."/>
            <person name="Gohl D.M."/>
            <person name="Silverstein K.A.T."/>
            <person name="Koren S."/>
            <person name="Bechman K.B."/>
            <person name="Herman A."/>
            <person name="Abrahante J.E."/>
            <person name="Garbe J."/>
        </authorList>
    </citation>
    <scope>NUCLEOTIDE SEQUENCE</scope>
    <source>
        <strain evidence="3">Duluth1</strain>
        <tissue evidence="3">Whole animal</tissue>
    </source>
</reference>
<proteinExistence type="predicted"/>